<organism evidence="2">
    <name type="scientific">Ixodes ricinus</name>
    <name type="common">Common tick</name>
    <name type="synonym">Acarus ricinus</name>
    <dbReference type="NCBI Taxonomy" id="34613"/>
    <lineage>
        <taxon>Eukaryota</taxon>
        <taxon>Metazoa</taxon>
        <taxon>Ecdysozoa</taxon>
        <taxon>Arthropoda</taxon>
        <taxon>Chelicerata</taxon>
        <taxon>Arachnida</taxon>
        <taxon>Acari</taxon>
        <taxon>Parasitiformes</taxon>
        <taxon>Ixodida</taxon>
        <taxon>Ixodoidea</taxon>
        <taxon>Ixodidae</taxon>
        <taxon>Ixodinae</taxon>
        <taxon>Ixodes</taxon>
    </lineage>
</organism>
<proteinExistence type="predicted"/>
<keyword evidence="1" id="KW-1133">Transmembrane helix</keyword>
<protein>
    <submittedName>
        <fullName evidence="2">Uncharacterized protein</fullName>
    </submittedName>
</protein>
<evidence type="ECO:0000313" key="2">
    <source>
        <dbReference type="EMBL" id="MXU87073.1"/>
    </source>
</evidence>
<feature type="transmembrane region" description="Helical" evidence="1">
    <location>
        <begin position="47"/>
        <end position="68"/>
    </location>
</feature>
<keyword evidence="1" id="KW-0472">Membrane</keyword>
<reference evidence="2" key="1">
    <citation type="submission" date="2019-12" db="EMBL/GenBank/DDBJ databases">
        <title>An insight into the sialome of adult female Ixodes ricinus ticks feeding for 6 days.</title>
        <authorList>
            <person name="Perner J."/>
            <person name="Ribeiro J.M.C."/>
        </authorList>
    </citation>
    <scope>NUCLEOTIDE SEQUENCE</scope>
    <source>
        <strain evidence="2">Semi-engorged</strain>
        <tissue evidence="2">Salivary glands</tissue>
    </source>
</reference>
<keyword evidence="1" id="KW-0812">Transmembrane</keyword>
<sequence>MRLFANSSAACGFLVSVPPFASCVPKTKRVLEYKKKLGLGSLVVHYVHTAGLLFDTWICPVTASFIVLSRILNRLHITGVRGSGWLANHAFISA</sequence>
<dbReference type="EMBL" id="GIFC01004990">
    <property type="protein sequence ID" value="MXU87073.1"/>
    <property type="molecule type" value="Transcribed_RNA"/>
</dbReference>
<evidence type="ECO:0000256" key="1">
    <source>
        <dbReference type="SAM" id="Phobius"/>
    </source>
</evidence>
<name>A0A6B0UHP4_IXORI</name>
<dbReference type="AlphaFoldDB" id="A0A6B0UHP4"/>
<accession>A0A6B0UHP4</accession>